<dbReference type="AlphaFoldDB" id="A0AAN6G609"/>
<keyword evidence="2" id="KW-1185">Reference proteome</keyword>
<name>A0AAN6G609_9BASI</name>
<protein>
    <submittedName>
        <fullName evidence="1">Uncharacterized protein</fullName>
    </submittedName>
</protein>
<evidence type="ECO:0000313" key="2">
    <source>
        <dbReference type="Proteomes" id="UP001176521"/>
    </source>
</evidence>
<proteinExistence type="predicted"/>
<dbReference type="EMBL" id="JAPDMQ010001287">
    <property type="protein sequence ID" value="KAK0518448.1"/>
    <property type="molecule type" value="Genomic_DNA"/>
</dbReference>
<organism evidence="1 2">
    <name type="scientific">Tilletia horrida</name>
    <dbReference type="NCBI Taxonomy" id="155126"/>
    <lineage>
        <taxon>Eukaryota</taxon>
        <taxon>Fungi</taxon>
        <taxon>Dikarya</taxon>
        <taxon>Basidiomycota</taxon>
        <taxon>Ustilaginomycotina</taxon>
        <taxon>Exobasidiomycetes</taxon>
        <taxon>Tilletiales</taxon>
        <taxon>Tilletiaceae</taxon>
        <taxon>Tilletia</taxon>
    </lineage>
</organism>
<evidence type="ECO:0000313" key="1">
    <source>
        <dbReference type="EMBL" id="KAK0518448.1"/>
    </source>
</evidence>
<reference evidence="1" key="1">
    <citation type="journal article" date="2023" name="PhytoFront">
        <title>Draft Genome Resources of Seven Strains of Tilletia horrida, Causal Agent of Kernel Smut of Rice.</title>
        <authorList>
            <person name="Khanal S."/>
            <person name="Antony Babu S."/>
            <person name="Zhou X.G."/>
        </authorList>
    </citation>
    <scope>NUCLEOTIDE SEQUENCE</scope>
    <source>
        <strain evidence="1">TX3</strain>
    </source>
</reference>
<dbReference type="Proteomes" id="UP001176521">
    <property type="component" value="Unassembled WGS sequence"/>
</dbReference>
<gene>
    <name evidence="1" type="ORF">OC842_007792</name>
</gene>
<accession>A0AAN6G609</accession>
<comment type="caution">
    <text evidence="1">The sequence shown here is derived from an EMBL/GenBank/DDBJ whole genome shotgun (WGS) entry which is preliminary data.</text>
</comment>
<sequence>MHHFTVQGVKGSHYSEETGEPELIADWADTAVPVWYFSKQPLAKKDLTAGQAAAAAASL</sequence>